<dbReference type="PANTHER" id="PTHR13500:SF0">
    <property type="entry name" value="NUCLEOLAR PRE-RIBOSOMAL-ASSOCIATED PROTEIN 1"/>
    <property type="match status" value="1"/>
</dbReference>
<dbReference type="AlphaFoldDB" id="A0A0N5A8Z1"/>
<accession>A0A0N5A8Z1</accession>
<dbReference type="STRING" id="451379.A0A0N5A8Z1"/>
<evidence type="ECO:0000259" key="1">
    <source>
        <dbReference type="Pfam" id="PF16201"/>
    </source>
</evidence>
<dbReference type="InterPro" id="IPR039844">
    <property type="entry name" value="URB1"/>
</dbReference>
<protein>
    <submittedName>
        <fullName evidence="3">NopRA1 domain-containing protein</fullName>
    </submittedName>
</protein>
<proteinExistence type="predicted"/>
<sequence length="404" mass="47478">MDQDVVTDLLTMYGASVSNTDEYIFDILYHLERTYHLNFGRVAPLVFGEKSVSNYHNLRRYGLAIHNRLTPDQVLDFVDPKLLWYTLLKLRDGQSSSVVELQPNVSIKKDTPYDVRYILRLFISILDDGSEVSVSCRKFVECNGLSLAFASLSLHSKASRALAYTVLFRYSQRLSDLSTEVFPERPFYVYLLKFFRNSVEIVSHFMARVCKLLLHPEDPVFQPIMSFLVLKPTLDLTNIPEFYKLLMSSSTEHNAEERQWILKLLADSMLEPNDYNILQKRYGIKFCLSLFTSCISEHMSRKYILFMLSAALKHPTVAYDLFYRQNLQCWIALTMQQPWLQRWEACFLCHLFVTLMEHFKVKFHKPELKHEGFSYQLQTKICKLLSEKVVFLLFIKIIEYSYFI</sequence>
<dbReference type="PANTHER" id="PTHR13500">
    <property type="entry name" value="NUCLEOLAR PRERIBOSOMAL-ASSOCIATED PROTEIN 1"/>
    <property type="match status" value="1"/>
</dbReference>
<feature type="domain" description="URB1 C-terminal" evidence="1">
    <location>
        <begin position="145"/>
        <end position="330"/>
    </location>
</feature>
<organism evidence="2 3">
    <name type="scientific">Syphacia muris</name>
    <dbReference type="NCBI Taxonomy" id="451379"/>
    <lineage>
        <taxon>Eukaryota</taxon>
        <taxon>Metazoa</taxon>
        <taxon>Ecdysozoa</taxon>
        <taxon>Nematoda</taxon>
        <taxon>Chromadorea</taxon>
        <taxon>Rhabditida</taxon>
        <taxon>Spirurina</taxon>
        <taxon>Oxyuridomorpha</taxon>
        <taxon>Oxyuroidea</taxon>
        <taxon>Oxyuridae</taxon>
        <taxon>Syphacia</taxon>
    </lineage>
</organism>
<dbReference type="Proteomes" id="UP000046393">
    <property type="component" value="Unplaced"/>
</dbReference>
<evidence type="ECO:0000313" key="3">
    <source>
        <dbReference type="WBParaSite" id="SMUV_0000055501-mRNA-1"/>
    </source>
</evidence>
<dbReference type="GO" id="GO:0000466">
    <property type="term" value="P:maturation of 5.8S rRNA from tricistronic rRNA transcript (SSU-rRNA, 5.8S rRNA, LSU-rRNA)"/>
    <property type="evidence" value="ECO:0007669"/>
    <property type="project" value="TreeGrafter"/>
</dbReference>
<evidence type="ECO:0000313" key="2">
    <source>
        <dbReference type="Proteomes" id="UP000046393"/>
    </source>
</evidence>
<dbReference type="InterPro" id="IPR032436">
    <property type="entry name" value="URB1_C"/>
</dbReference>
<dbReference type="GO" id="GO:0000463">
    <property type="term" value="P:maturation of LSU-rRNA from tricistronic rRNA transcript (SSU-rRNA, 5.8S rRNA, LSU-rRNA)"/>
    <property type="evidence" value="ECO:0007669"/>
    <property type="project" value="TreeGrafter"/>
</dbReference>
<dbReference type="WBParaSite" id="SMUV_0000055501-mRNA-1">
    <property type="protein sequence ID" value="SMUV_0000055501-mRNA-1"/>
    <property type="gene ID" value="SMUV_0000055501"/>
</dbReference>
<name>A0A0N5A8Z1_9BILA</name>
<reference evidence="3" key="1">
    <citation type="submission" date="2017-02" db="UniProtKB">
        <authorList>
            <consortium name="WormBaseParasite"/>
        </authorList>
    </citation>
    <scope>IDENTIFICATION</scope>
</reference>
<dbReference type="GO" id="GO:0005730">
    <property type="term" value="C:nucleolus"/>
    <property type="evidence" value="ECO:0007669"/>
    <property type="project" value="TreeGrafter"/>
</dbReference>
<keyword evidence="2" id="KW-1185">Reference proteome</keyword>
<dbReference type="Pfam" id="PF16201">
    <property type="entry name" value="NopRA1"/>
    <property type="match status" value="1"/>
</dbReference>